<dbReference type="EMBL" id="JAUIZM010000006">
    <property type="protein sequence ID" value="KAK1378014.1"/>
    <property type="molecule type" value="Genomic_DNA"/>
</dbReference>
<feature type="region of interest" description="Disordered" evidence="1">
    <location>
        <begin position="837"/>
        <end position="857"/>
    </location>
</feature>
<evidence type="ECO:0000313" key="2">
    <source>
        <dbReference type="EMBL" id="KAK1378014.1"/>
    </source>
</evidence>
<feature type="compositionally biased region" description="Basic and acidic residues" evidence="1">
    <location>
        <begin position="387"/>
        <end position="397"/>
    </location>
</feature>
<gene>
    <name evidence="2" type="ORF">POM88_024758</name>
</gene>
<feature type="compositionally biased region" description="Polar residues" evidence="1">
    <location>
        <begin position="532"/>
        <end position="548"/>
    </location>
</feature>
<reference evidence="2" key="2">
    <citation type="submission" date="2023-05" db="EMBL/GenBank/DDBJ databases">
        <authorList>
            <person name="Schelkunov M.I."/>
        </authorList>
    </citation>
    <scope>NUCLEOTIDE SEQUENCE</scope>
    <source>
        <strain evidence="2">Hsosn_3</strain>
        <tissue evidence="2">Leaf</tissue>
    </source>
</reference>
<feature type="compositionally biased region" description="Polar residues" evidence="1">
    <location>
        <begin position="399"/>
        <end position="410"/>
    </location>
</feature>
<evidence type="ECO:0000256" key="1">
    <source>
        <dbReference type="SAM" id="MobiDB-lite"/>
    </source>
</evidence>
<feature type="region of interest" description="Disordered" evidence="1">
    <location>
        <begin position="448"/>
        <end position="618"/>
    </location>
</feature>
<feature type="compositionally biased region" description="Polar residues" evidence="1">
    <location>
        <begin position="290"/>
        <end position="304"/>
    </location>
</feature>
<organism evidence="2 3">
    <name type="scientific">Heracleum sosnowskyi</name>
    <dbReference type="NCBI Taxonomy" id="360622"/>
    <lineage>
        <taxon>Eukaryota</taxon>
        <taxon>Viridiplantae</taxon>
        <taxon>Streptophyta</taxon>
        <taxon>Embryophyta</taxon>
        <taxon>Tracheophyta</taxon>
        <taxon>Spermatophyta</taxon>
        <taxon>Magnoliopsida</taxon>
        <taxon>eudicotyledons</taxon>
        <taxon>Gunneridae</taxon>
        <taxon>Pentapetalae</taxon>
        <taxon>asterids</taxon>
        <taxon>campanulids</taxon>
        <taxon>Apiales</taxon>
        <taxon>Apiaceae</taxon>
        <taxon>Apioideae</taxon>
        <taxon>apioid superclade</taxon>
        <taxon>Tordylieae</taxon>
        <taxon>Tordyliinae</taxon>
        <taxon>Heracleum</taxon>
    </lineage>
</organism>
<evidence type="ECO:0000313" key="3">
    <source>
        <dbReference type="Proteomes" id="UP001237642"/>
    </source>
</evidence>
<feature type="compositionally biased region" description="Acidic residues" evidence="1">
    <location>
        <begin position="845"/>
        <end position="854"/>
    </location>
</feature>
<feature type="compositionally biased region" description="Polar residues" evidence="1">
    <location>
        <begin position="493"/>
        <end position="505"/>
    </location>
</feature>
<feature type="compositionally biased region" description="Polar residues" evidence="1">
    <location>
        <begin position="581"/>
        <end position="610"/>
    </location>
</feature>
<accession>A0AAD8I3V7</accession>
<feature type="region of interest" description="Disordered" evidence="1">
    <location>
        <begin position="646"/>
        <end position="674"/>
    </location>
</feature>
<dbReference type="Proteomes" id="UP001237642">
    <property type="component" value="Unassembled WGS sequence"/>
</dbReference>
<name>A0AAD8I3V7_9APIA</name>
<feature type="compositionally biased region" description="Acidic residues" evidence="1">
    <location>
        <begin position="655"/>
        <end position="673"/>
    </location>
</feature>
<feature type="compositionally biased region" description="Low complexity" evidence="1">
    <location>
        <begin position="476"/>
        <end position="488"/>
    </location>
</feature>
<feature type="region of interest" description="Disordered" evidence="1">
    <location>
        <begin position="382"/>
        <end position="431"/>
    </location>
</feature>
<protein>
    <submittedName>
        <fullName evidence="2">Uncharacterized protein</fullName>
    </submittedName>
</protein>
<proteinExistence type="predicted"/>
<comment type="caution">
    <text evidence="2">The sequence shown here is derived from an EMBL/GenBank/DDBJ whole genome shotgun (WGS) entry which is preliminary data.</text>
</comment>
<sequence length="1013" mass="111551">MVSSSFMNKQIVISGVTFATNNFVAVLDHQDLPTEFHIIQDFLTSSSLKYALIEPTSVSFKSVMQVWNMTVFGKRTSGTILMNFEFNGVTYHVTPAVVEEALHLLILGDNVPDTVSDSTLFEFVTKLGYNGEVKRYGNLFRTKLKREWNFFFDTISRCFLNKTSNFDALPSGSLKIAYSLIYSQVFDYGSFVLKALSDRKADKLGYVCFIRFFQLIFCHLCHNVIFEEDVILHICRITENNLKSLVNSDKANGFIGNAFIPDEVRLFLKEKMPTQYGSVSDAKSARSDVSGRQSGSKDFSSTPLTKHKTKGGVQGVLVQKADKVDEVAVKKKLVLRDDSDSENTMPLSSKFKISKEVVDTASEAVAPSAKPPKKRKLIKSRYHIPLKKHDTDVRDTSNPDESPNPDTQSIPDVGIPDEPSKIVSISDSPASPAKKIIEISWDKVAETASKLGFTPPLQKKRKAAEIVFKRQNKLKGSSPQEPEPQSGSAATEDPSTQEPLTQSVSEGIADGMVPQEPFSQRENEDICIPATQEPSSQCEDAGKTTTVSGELPDNAQGASDIPEMDVMVENTVTEGSIEEPLTQSVEVASEPQATQEPLVENTDTSISIPDSVTPDASGVPDAELILIQPLSSRPLIAPISESRDKLKSIVVPDPDNADDSGDSDSDDNDDEDVEKDRLATKIKSSLGTNFGSSSTFMGGKASGQDFSGPSTFDPAEQLRRHEWDIHWYRSVDPVSYPCALQHASYGANMIQNEDIRNHLKASTLLSKSHKGEIDSVKAANKLVRADSSQSLAKAHTALQLRVLDSHVKDLITAQSSINNRIDSLDSKVSQTKCSPDLVLRRNNDDDNTGNDGDDMVSQGETFDAAMVKSTRQTTQSQSMQSTHVSDSGVRTVRTFVKSQILTEEQILTGDQILTPGHGQTLSTIPECDEDVLIENPEDAANIFQKFKTRDGDVVTLYHTDKRVQQLFARKALSTATEEFPDLSQEEFLIQQREIMESFNNPAPSRGRGGRGRR</sequence>
<dbReference type="AlphaFoldDB" id="A0AAD8I3V7"/>
<reference evidence="2" key="1">
    <citation type="submission" date="2023-02" db="EMBL/GenBank/DDBJ databases">
        <title>Genome of toxic invasive species Heracleum sosnowskyi carries increased number of genes despite the absence of recent whole-genome duplications.</title>
        <authorList>
            <person name="Schelkunov M."/>
            <person name="Shtratnikova V."/>
            <person name="Makarenko M."/>
            <person name="Klepikova A."/>
            <person name="Omelchenko D."/>
            <person name="Novikova G."/>
            <person name="Obukhova E."/>
            <person name="Bogdanov V."/>
            <person name="Penin A."/>
            <person name="Logacheva M."/>
        </authorList>
    </citation>
    <scope>NUCLEOTIDE SEQUENCE</scope>
    <source>
        <strain evidence="2">Hsosn_3</strain>
        <tissue evidence="2">Leaf</tissue>
    </source>
</reference>
<feature type="region of interest" description="Disordered" evidence="1">
    <location>
        <begin position="693"/>
        <end position="713"/>
    </location>
</feature>
<feature type="region of interest" description="Disordered" evidence="1">
    <location>
        <begin position="278"/>
        <end position="312"/>
    </location>
</feature>
<keyword evidence="3" id="KW-1185">Reference proteome</keyword>